<dbReference type="InterPro" id="IPR045584">
    <property type="entry name" value="Pilin-like"/>
</dbReference>
<dbReference type="Pfam" id="PF12019">
    <property type="entry name" value="GspH"/>
    <property type="match status" value="1"/>
</dbReference>
<comment type="caution">
    <text evidence="10">The sequence shown here is derived from an EMBL/GenBank/DDBJ whole genome shotgun (WGS) entry which is preliminary data.</text>
</comment>
<dbReference type="InterPro" id="IPR012902">
    <property type="entry name" value="N_methyl_site"/>
</dbReference>
<evidence type="ECO:0000256" key="6">
    <source>
        <dbReference type="ARBA" id="ARBA00022989"/>
    </source>
</evidence>
<dbReference type="AlphaFoldDB" id="A0A7V4ABF6"/>
<dbReference type="GO" id="GO:0015628">
    <property type="term" value="P:protein secretion by the type II secretion system"/>
    <property type="evidence" value="ECO:0007669"/>
    <property type="project" value="InterPro"/>
</dbReference>
<evidence type="ECO:0000313" key="10">
    <source>
        <dbReference type="EMBL" id="HGM97495.1"/>
    </source>
</evidence>
<keyword evidence="4" id="KW-0997">Cell inner membrane</keyword>
<organism evidence="10">
    <name type="scientific">candidate division WOR-3 bacterium</name>
    <dbReference type="NCBI Taxonomy" id="2052148"/>
    <lineage>
        <taxon>Bacteria</taxon>
        <taxon>Bacteria division WOR-3</taxon>
    </lineage>
</organism>
<proteinExistence type="predicted"/>
<keyword evidence="2" id="KW-1003">Cell membrane</keyword>
<dbReference type="SUPFAM" id="SSF54523">
    <property type="entry name" value="Pili subunits"/>
    <property type="match status" value="1"/>
</dbReference>
<sequence>MFHINLWRWKMKKGFTIVELLIVILIIGIFTGLSIPIFRSISSETLSSRAESFASVLKSARETAIVRNLECRIIFNPNSREYILQYGNEQPKHYSVDFRFSPGYATLAAPECGGGAPDPDGVQFPDNTLIIDSKGYATPGAVYVSQGRESYAIGIAVSGRIKVWKWGGGRWY</sequence>
<dbReference type="InterPro" id="IPR022346">
    <property type="entry name" value="T2SS_GspH"/>
</dbReference>
<keyword evidence="5 8" id="KW-0812">Transmembrane</keyword>
<evidence type="ECO:0000256" key="8">
    <source>
        <dbReference type="SAM" id="Phobius"/>
    </source>
</evidence>
<comment type="subcellular location">
    <subcellularLocation>
        <location evidence="1">Cell inner membrane</location>
        <topology evidence="1">Single-pass membrane protein</topology>
    </subcellularLocation>
</comment>
<evidence type="ECO:0000259" key="9">
    <source>
        <dbReference type="Pfam" id="PF12019"/>
    </source>
</evidence>
<dbReference type="Pfam" id="PF07963">
    <property type="entry name" value="N_methyl"/>
    <property type="match status" value="1"/>
</dbReference>
<feature type="transmembrane region" description="Helical" evidence="8">
    <location>
        <begin position="20"/>
        <end position="38"/>
    </location>
</feature>
<dbReference type="GO" id="GO:0015627">
    <property type="term" value="C:type II protein secretion system complex"/>
    <property type="evidence" value="ECO:0007669"/>
    <property type="project" value="InterPro"/>
</dbReference>
<evidence type="ECO:0000256" key="4">
    <source>
        <dbReference type="ARBA" id="ARBA00022519"/>
    </source>
</evidence>
<dbReference type="GO" id="GO:0005886">
    <property type="term" value="C:plasma membrane"/>
    <property type="evidence" value="ECO:0007669"/>
    <property type="project" value="UniProtKB-SubCell"/>
</dbReference>
<dbReference type="NCBIfam" id="TIGR02532">
    <property type="entry name" value="IV_pilin_GFxxxE"/>
    <property type="match status" value="1"/>
</dbReference>
<protein>
    <submittedName>
        <fullName evidence="10">Prepilin-type N-terminal cleavage/methylation domain-containing protein</fullName>
    </submittedName>
</protein>
<accession>A0A7V4ABF6</accession>
<keyword evidence="3" id="KW-0488">Methylation</keyword>
<evidence type="ECO:0000256" key="5">
    <source>
        <dbReference type="ARBA" id="ARBA00022692"/>
    </source>
</evidence>
<evidence type="ECO:0000256" key="1">
    <source>
        <dbReference type="ARBA" id="ARBA00004377"/>
    </source>
</evidence>
<evidence type="ECO:0000256" key="7">
    <source>
        <dbReference type="ARBA" id="ARBA00023136"/>
    </source>
</evidence>
<dbReference type="Gene3D" id="3.30.700.10">
    <property type="entry name" value="Glycoprotein, Type 4 Pilin"/>
    <property type="match status" value="1"/>
</dbReference>
<evidence type="ECO:0000256" key="2">
    <source>
        <dbReference type="ARBA" id="ARBA00022475"/>
    </source>
</evidence>
<keyword evidence="7 8" id="KW-0472">Membrane</keyword>
<name>A0A7V4ABF6_UNCW3</name>
<reference evidence="10" key="1">
    <citation type="journal article" date="2020" name="mSystems">
        <title>Genome- and Community-Level Interaction Insights into Carbon Utilization and Element Cycling Functions of Hydrothermarchaeota in Hydrothermal Sediment.</title>
        <authorList>
            <person name="Zhou Z."/>
            <person name="Liu Y."/>
            <person name="Xu W."/>
            <person name="Pan J."/>
            <person name="Luo Z.H."/>
            <person name="Li M."/>
        </authorList>
    </citation>
    <scope>NUCLEOTIDE SEQUENCE [LARGE SCALE GENOMIC DNA]</scope>
    <source>
        <strain evidence="10">SpSt-626</strain>
    </source>
</reference>
<feature type="domain" description="General secretion pathway GspH" evidence="9">
    <location>
        <begin position="50"/>
        <end position="158"/>
    </location>
</feature>
<evidence type="ECO:0000256" key="3">
    <source>
        <dbReference type="ARBA" id="ARBA00022481"/>
    </source>
</evidence>
<dbReference type="EMBL" id="DTAR01000035">
    <property type="protein sequence ID" value="HGM97495.1"/>
    <property type="molecule type" value="Genomic_DNA"/>
</dbReference>
<gene>
    <name evidence="10" type="ORF">ENT96_00385</name>
</gene>
<keyword evidence="6 8" id="KW-1133">Transmembrane helix</keyword>